<evidence type="ECO:0000256" key="3">
    <source>
        <dbReference type="ARBA" id="ARBA00023237"/>
    </source>
</evidence>
<comment type="subcellular location">
    <subcellularLocation>
        <location evidence="1">Cell outer membrane</location>
    </subcellularLocation>
</comment>
<dbReference type="AlphaFoldDB" id="W4PLF5"/>
<feature type="domain" description="Outer membrane protein beta-barrel" evidence="4">
    <location>
        <begin position="227"/>
        <end position="583"/>
    </location>
</feature>
<evidence type="ECO:0000256" key="1">
    <source>
        <dbReference type="ARBA" id="ARBA00004442"/>
    </source>
</evidence>
<dbReference type="SUPFAM" id="SSF56935">
    <property type="entry name" value="Porins"/>
    <property type="match status" value="1"/>
</dbReference>
<dbReference type="eggNOG" id="COG4206">
    <property type="taxonomic scope" value="Bacteria"/>
</dbReference>
<keyword evidence="3" id="KW-0998">Cell outer membrane</keyword>
<dbReference type="InterPro" id="IPR036942">
    <property type="entry name" value="Beta-barrel_TonB_sf"/>
</dbReference>
<dbReference type="InterPro" id="IPR041700">
    <property type="entry name" value="OMP_b-brl_3"/>
</dbReference>
<proteinExistence type="predicted"/>
<evidence type="ECO:0000256" key="2">
    <source>
        <dbReference type="ARBA" id="ARBA00023136"/>
    </source>
</evidence>
<name>W4PLF5_9BACE</name>
<evidence type="ECO:0000313" key="5">
    <source>
        <dbReference type="EMBL" id="GAE20273.1"/>
    </source>
</evidence>
<dbReference type="GO" id="GO:0009279">
    <property type="term" value="C:cell outer membrane"/>
    <property type="evidence" value="ECO:0007669"/>
    <property type="project" value="UniProtKB-SubCell"/>
</dbReference>
<keyword evidence="2" id="KW-0472">Membrane</keyword>
<evidence type="ECO:0000259" key="4">
    <source>
        <dbReference type="Pfam" id="PF14905"/>
    </source>
</evidence>
<reference evidence="6" key="1">
    <citation type="journal article" date="2014" name="Genome">
        <title>Draft Genome Sequences of Three Strains of Bacteroides pyogenes Isolated from a Cat and Swine.</title>
        <authorList>
            <person name="Sakamoto M."/>
            <person name="Oshima K."/>
            <person name="Suda W."/>
            <person name="Kitamura K."/>
            <person name="Iida T."/>
            <person name="Hattori M."/>
            <person name="Ohkuma M."/>
        </authorList>
    </citation>
    <scope>NUCLEOTIDE SEQUENCE [LARGE SCALE GENOMIC DNA]</scope>
    <source>
        <strain evidence="6">JCM 6294</strain>
    </source>
</reference>
<keyword evidence="5" id="KW-0675">Receptor</keyword>
<dbReference type="EMBL" id="BAIR01000043">
    <property type="protein sequence ID" value="GAE20273.1"/>
    <property type="molecule type" value="Genomic_DNA"/>
</dbReference>
<dbReference type="Pfam" id="PF14905">
    <property type="entry name" value="OMP_b-brl_3"/>
    <property type="match status" value="1"/>
</dbReference>
<comment type="caution">
    <text evidence="5">The sequence shown here is derived from an EMBL/GenBank/DDBJ whole genome shotgun (WGS) entry which is preliminary data.</text>
</comment>
<gene>
    <name evidence="5" type="ORF">JCM6294_3440</name>
</gene>
<dbReference type="Gene3D" id="2.40.170.20">
    <property type="entry name" value="TonB-dependent receptor, beta-barrel domain"/>
    <property type="match status" value="1"/>
</dbReference>
<organism evidence="5 6">
    <name type="scientific">Bacteroides pyogenes DSM 20611 = JCM 6294</name>
    <dbReference type="NCBI Taxonomy" id="1121100"/>
    <lineage>
        <taxon>Bacteria</taxon>
        <taxon>Pseudomonadati</taxon>
        <taxon>Bacteroidota</taxon>
        <taxon>Bacteroidia</taxon>
        <taxon>Bacteroidales</taxon>
        <taxon>Bacteroidaceae</taxon>
        <taxon>Bacteroides</taxon>
    </lineage>
</organism>
<accession>W4PLF5</accession>
<dbReference type="STRING" id="1121100.GCA_000428105_02618"/>
<sequence>MFGKGTPLIYINNRLVRNDHELEQLKSEQIKDVQLIMNPESQYDAETNAVIKITTLRPTGDGIGGSLSLRGEQKSEFTHSGQLDLTYRKNKWDAFMMLYYDKEKWNQEQTDRTSFYHNSISYKVDNNGEIMFQYKLLETSVGFNYTISPRQSVGLKYTYSKDFTTPASLTCLNHLHENSINSSFHSNNLIRQGGDSHYVSAYYCNEFENKNLFHLDGTFINKENFINAVAWNDKDNVITTLPSQSNSRSQLYALKMWGEIRVGDGNLEVGAEGTSTKNTQNYRMENEAFVEDLPTNQNESEQNAIAAYILYAKEWGSLTLNGGVRYEYIDFDYSVNGMKQDTESKTYQILSPSLSLSYQKEKLAVSLNYRTTVRKPGYWQLRSNISYNNNFSYEGGNPALQRMTNHHCGLMLNYGGFLLECDYNYKKDDIMLYQQHFKEKPVILTSFMNHDRETFSTNFSYSPVIGIWKPSFMTGISMQNMHYNGHSYNKPIFSYMWKNIITFPTQWTITFNLNGSSYGHSQFTAEHSSFNSDFSIRKRFKKSLDLYVGVSDLFNTYREQWSMNMDEIWFYKWNNLDYRHIYLRMVLRLNKAKNKYKGGSAGQSERNRL</sequence>
<evidence type="ECO:0000313" key="6">
    <source>
        <dbReference type="Proteomes" id="UP000018842"/>
    </source>
</evidence>
<protein>
    <submittedName>
        <fullName evidence="5">TonB-dependent receptor</fullName>
    </submittedName>
</protein>
<dbReference type="Proteomes" id="UP000018842">
    <property type="component" value="Unassembled WGS sequence"/>
</dbReference>